<evidence type="ECO:0000256" key="1">
    <source>
        <dbReference type="ARBA" id="ARBA00010609"/>
    </source>
</evidence>
<evidence type="ECO:0000313" key="8">
    <source>
        <dbReference type="Proteomes" id="UP000053237"/>
    </source>
</evidence>
<comment type="caution">
    <text evidence="7">The sequence shown here is derived from an EMBL/GenBank/DDBJ whole genome shotgun (WGS) entry which is preliminary data.</text>
</comment>
<sequence length="577" mass="65857">MKFVLLFLRLTLFKAEVLKHLRQPQIIESDCVKQWRLMTPSSQNTKGRRERPVVFETSPSELHVTLVVDVERFESTYVSFNTRTYNGSIPAPTIKVCPGDRLVFHIYNQLDEGHENRTNVHVHGMHVSPEENHDNVLINIQPGKDRVYDYRIRQDHPPGTFWYHPHSRGIVNSQISGMMAGTLLVVDRPGNFPKELAKMDDLVMILQGICAEDCENEHDSIVNALRNEYTEVKREEMDAGFDVDLDIHGVSPLNDTSLLHVYVNGQYSPTLPMKVGEWKRLRWLNALANNVVELVAPSCEMHLLGRDGVYRDGEPKFRDVVILPPGGRADVALRCTTAGTFFVGSESNPSRNTLLGKVNSHRAPTQKIVHLLVEDDTSKEFEGWELPIKLPQLAPYMESRANYPSELVKAQNKYNYEFSIWFDESSSMKGKSGMSGMPGMAGMQYGVNRKRMSPHYVNHSMIIDELQEWQLSVRMYGKNCQGSQTLRTDSMTSCHKMNHPFHIHSTHFQIIKKTKGFDPDDLLYEIGEWRDTVPLYNSELTIRFTPRSHMVGNVLTHCHVSAHADQGMGQMVQVRES</sequence>
<evidence type="ECO:0008006" key="9">
    <source>
        <dbReference type="Google" id="ProtNLM"/>
    </source>
</evidence>
<protein>
    <recommendedName>
        <fullName evidence="9">Plastocyanin-like domain-containing protein</fullName>
    </recommendedName>
</protein>
<dbReference type="GO" id="GO:0016491">
    <property type="term" value="F:oxidoreductase activity"/>
    <property type="evidence" value="ECO:0007669"/>
    <property type="project" value="UniProtKB-KW"/>
</dbReference>
<dbReference type="CDD" id="cd13853">
    <property type="entry name" value="CuRO_1_Tth-MCO_like"/>
    <property type="match status" value="1"/>
</dbReference>
<dbReference type="InterPro" id="IPR011707">
    <property type="entry name" value="Cu-oxidase-like_N"/>
</dbReference>
<dbReference type="Pfam" id="PF07732">
    <property type="entry name" value="Cu-oxidase_3"/>
    <property type="match status" value="1"/>
</dbReference>
<feature type="domain" description="Plastocyanin-like" evidence="5">
    <location>
        <begin position="495"/>
        <end position="575"/>
    </location>
</feature>
<accession>A0A024GAI7</accession>
<dbReference type="OrthoDB" id="2121828at2759"/>
<keyword evidence="2" id="KW-0479">Metal-binding</keyword>
<dbReference type="InParanoid" id="A0A024GAI7"/>
<evidence type="ECO:0000256" key="3">
    <source>
        <dbReference type="ARBA" id="ARBA00023002"/>
    </source>
</evidence>
<dbReference type="PANTHER" id="PTHR11709:SF518">
    <property type="entry name" value="MULTICOPPER OXIDASE"/>
    <property type="match status" value="1"/>
</dbReference>
<dbReference type="InterPro" id="IPR008972">
    <property type="entry name" value="Cupredoxin"/>
</dbReference>
<dbReference type="EMBL" id="CAIX01000047">
    <property type="protein sequence ID" value="CCI43332.1"/>
    <property type="molecule type" value="Genomic_DNA"/>
</dbReference>
<dbReference type="GO" id="GO:0005507">
    <property type="term" value="F:copper ion binding"/>
    <property type="evidence" value="ECO:0007669"/>
    <property type="project" value="InterPro"/>
</dbReference>
<organism evidence="7 8">
    <name type="scientific">Albugo candida</name>
    <dbReference type="NCBI Taxonomy" id="65357"/>
    <lineage>
        <taxon>Eukaryota</taxon>
        <taxon>Sar</taxon>
        <taxon>Stramenopiles</taxon>
        <taxon>Oomycota</taxon>
        <taxon>Peronosporomycetes</taxon>
        <taxon>Albuginales</taxon>
        <taxon>Albuginaceae</taxon>
        <taxon>Albugo</taxon>
    </lineage>
</organism>
<name>A0A024GAI7_9STRA</name>
<evidence type="ECO:0000256" key="4">
    <source>
        <dbReference type="SAM" id="SignalP"/>
    </source>
</evidence>
<proteinExistence type="inferred from homology"/>
<dbReference type="Proteomes" id="UP000053237">
    <property type="component" value="Unassembled WGS sequence"/>
</dbReference>
<dbReference type="InterPro" id="IPR045087">
    <property type="entry name" value="Cu-oxidase_fam"/>
</dbReference>
<evidence type="ECO:0000259" key="5">
    <source>
        <dbReference type="Pfam" id="PF07731"/>
    </source>
</evidence>
<keyword evidence="4" id="KW-0732">Signal</keyword>
<keyword evidence="3" id="KW-0560">Oxidoreductase</keyword>
<evidence type="ECO:0000256" key="2">
    <source>
        <dbReference type="ARBA" id="ARBA00022723"/>
    </source>
</evidence>
<dbReference type="AlphaFoldDB" id="A0A024GAI7"/>
<dbReference type="STRING" id="65357.A0A024GAI7"/>
<dbReference type="SUPFAM" id="SSF49503">
    <property type="entry name" value="Cupredoxins"/>
    <property type="match status" value="3"/>
</dbReference>
<feature type="domain" description="Plastocyanin-like" evidence="6">
    <location>
        <begin position="82"/>
        <end position="188"/>
    </location>
</feature>
<dbReference type="PROSITE" id="PS00080">
    <property type="entry name" value="MULTICOPPER_OXIDASE2"/>
    <property type="match status" value="1"/>
</dbReference>
<evidence type="ECO:0000313" key="7">
    <source>
        <dbReference type="EMBL" id="CCI43332.1"/>
    </source>
</evidence>
<reference evidence="7 8" key="1">
    <citation type="submission" date="2012-05" db="EMBL/GenBank/DDBJ databases">
        <title>Recombination and specialization in a pathogen metapopulation.</title>
        <authorList>
            <person name="Gardiner A."/>
            <person name="Kemen E."/>
            <person name="Schultz-Larsen T."/>
            <person name="MacLean D."/>
            <person name="Van Oosterhout C."/>
            <person name="Jones J.D.G."/>
        </authorList>
    </citation>
    <scope>NUCLEOTIDE SEQUENCE [LARGE SCALE GENOMIC DNA]</scope>
    <source>
        <strain evidence="7 8">Ac Nc2</strain>
    </source>
</reference>
<feature type="signal peptide" evidence="4">
    <location>
        <begin position="1"/>
        <end position="15"/>
    </location>
</feature>
<keyword evidence="8" id="KW-1185">Reference proteome</keyword>
<dbReference type="InterPro" id="IPR011706">
    <property type="entry name" value="Cu-oxidase_C"/>
</dbReference>
<dbReference type="Gene3D" id="2.60.40.420">
    <property type="entry name" value="Cupredoxins - blue copper proteins"/>
    <property type="match status" value="3"/>
</dbReference>
<evidence type="ECO:0000259" key="6">
    <source>
        <dbReference type="Pfam" id="PF07732"/>
    </source>
</evidence>
<dbReference type="Pfam" id="PF07731">
    <property type="entry name" value="Cu-oxidase_2"/>
    <property type="match status" value="1"/>
</dbReference>
<dbReference type="InterPro" id="IPR002355">
    <property type="entry name" value="Cu_oxidase_Cu_BS"/>
</dbReference>
<dbReference type="PANTHER" id="PTHR11709">
    <property type="entry name" value="MULTI-COPPER OXIDASE"/>
    <property type="match status" value="1"/>
</dbReference>
<comment type="similarity">
    <text evidence="1">Belongs to the multicopper oxidase family.</text>
</comment>
<feature type="chain" id="PRO_5012859124" description="Plastocyanin-like domain-containing protein" evidence="4">
    <location>
        <begin position="16"/>
        <end position="577"/>
    </location>
</feature>
<gene>
    <name evidence="7" type="ORF">BN9_041160</name>
</gene>